<evidence type="ECO:0000259" key="6">
    <source>
        <dbReference type="Pfam" id="PF08281"/>
    </source>
</evidence>
<comment type="similarity">
    <text evidence="1">Belongs to the sigma-70 factor family. ECF subfamily.</text>
</comment>
<accession>A0A1I7D132</accession>
<dbReference type="InterPro" id="IPR013324">
    <property type="entry name" value="RNA_pol_sigma_r3/r4-like"/>
</dbReference>
<gene>
    <name evidence="7" type="ORF">SAMN05444141_107132</name>
</gene>
<evidence type="ECO:0000256" key="4">
    <source>
        <dbReference type="ARBA" id="ARBA00023163"/>
    </source>
</evidence>
<dbReference type="GO" id="GO:0016987">
    <property type="term" value="F:sigma factor activity"/>
    <property type="evidence" value="ECO:0007669"/>
    <property type="project" value="UniProtKB-KW"/>
</dbReference>
<dbReference type="GO" id="GO:0006352">
    <property type="term" value="P:DNA-templated transcription initiation"/>
    <property type="evidence" value="ECO:0007669"/>
    <property type="project" value="InterPro"/>
</dbReference>
<dbReference type="InterPro" id="IPR013325">
    <property type="entry name" value="RNA_pol_sigma_r2"/>
</dbReference>
<protein>
    <submittedName>
        <fullName evidence="7">RNA polymerase sigma factor, sigma-70 family</fullName>
    </submittedName>
</protein>
<dbReference type="InterPro" id="IPR013249">
    <property type="entry name" value="RNA_pol_sigma70_r4_t2"/>
</dbReference>
<proteinExistence type="inferred from homology"/>
<dbReference type="EMBL" id="FPBD01000007">
    <property type="protein sequence ID" value="SFU05418.1"/>
    <property type="molecule type" value="Genomic_DNA"/>
</dbReference>
<reference evidence="8" key="1">
    <citation type="submission" date="2016-10" db="EMBL/GenBank/DDBJ databases">
        <authorList>
            <person name="Varghese N."/>
            <person name="Submissions S."/>
        </authorList>
    </citation>
    <scope>NUCLEOTIDE SEQUENCE [LARGE SCALE GENOMIC DNA]</scope>
    <source>
        <strain evidence="8">DSM 17465</strain>
    </source>
</reference>
<evidence type="ECO:0000256" key="1">
    <source>
        <dbReference type="ARBA" id="ARBA00010641"/>
    </source>
</evidence>
<evidence type="ECO:0000256" key="3">
    <source>
        <dbReference type="ARBA" id="ARBA00023082"/>
    </source>
</evidence>
<dbReference type="NCBIfam" id="TIGR02937">
    <property type="entry name" value="sigma70-ECF"/>
    <property type="match status" value="1"/>
</dbReference>
<dbReference type="Gene3D" id="1.10.1740.10">
    <property type="match status" value="1"/>
</dbReference>
<dbReference type="Pfam" id="PF04542">
    <property type="entry name" value="Sigma70_r2"/>
    <property type="match status" value="1"/>
</dbReference>
<sequence length="162" mass="18659">MNERRSLIGSILRIVKDPGIAEDLSQEAYLRAQRTSESQQISHVEGFLHQTARNLALDHLRRSKTRQTYEMDSGAPEALDGMPADVYSLENALIERERFREFRSALSCLPARAQTVIVLSRIEEWPNHRIAKHLDVSERTVFNDLKLAMAHCRDALHRLEQK</sequence>
<dbReference type="InterPro" id="IPR039425">
    <property type="entry name" value="RNA_pol_sigma-70-like"/>
</dbReference>
<dbReference type="Pfam" id="PF08281">
    <property type="entry name" value="Sigma70_r4_2"/>
    <property type="match status" value="1"/>
</dbReference>
<evidence type="ECO:0000313" key="7">
    <source>
        <dbReference type="EMBL" id="SFU05418.1"/>
    </source>
</evidence>
<evidence type="ECO:0000259" key="5">
    <source>
        <dbReference type="Pfam" id="PF04542"/>
    </source>
</evidence>
<keyword evidence="4" id="KW-0804">Transcription</keyword>
<feature type="domain" description="RNA polymerase sigma-70 region 2" evidence="5">
    <location>
        <begin position="4"/>
        <end position="64"/>
    </location>
</feature>
<feature type="domain" description="RNA polymerase sigma factor 70 region 4 type 2" evidence="6">
    <location>
        <begin position="100"/>
        <end position="152"/>
    </location>
</feature>
<keyword evidence="2" id="KW-0805">Transcription regulation</keyword>
<name>A0A1I7D132_9HYPH</name>
<organism evidence="7 8">
    <name type="scientific">Pseudovibrio denitrificans</name>
    <dbReference type="NCBI Taxonomy" id="258256"/>
    <lineage>
        <taxon>Bacteria</taxon>
        <taxon>Pseudomonadati</taxon>
        <taxon>Pseudomonadota</taxon>
        <taxon>Alphaproteobacteria</taxon>
        <taxon>Hyphomicrobiales</taxon>
        <taxon>Stappiaceae</taxon>
        <taxon>Pseudovibrio</taxon>
    </lineage>
</organism>
<dbReference type="InterPro" id="IPR036388">
    <property type="entry name" value="WH-like_DNA-bd_sf"/>
</dbReference>
<keyword evidence="8" id="KW-1185">Reference proteome</keyword>
<dbReference type="Proteomes" id="UP000183371">
    <property type="component" value="Unassembled WGS sequence"/>
</dbReference>
<dbReference type="InterPro" id="IPR007627">
    <property type="entry name" value="RNA_pol_sigma70_r2"/>
</dbReference>
<dbReference type="SUPFAM" id="SSF88659">
    <property type="entry name" value="Sigma3 and sigma4 domains of RNA polymerase sigma factors"/>
    <property type="match status" value="1"/>
</dbReference>
<dbReference type="GO" id="GO:0003677">
    <property type="term" value="F:DNA binding"/>
    <property type="evidence" value="ECO:0007669"/>
    <property type="project" value="InterPro"/>
</dbReference>
<keyword evidence="3" id="KW-0731">Sigma factor</keyword>
<evidence type="ECO:0000313" key="8">
    <source>
        <dbReference type="Proteomes" id="UP000183371"/>
    </source>
</evidence>
<evidence type="ECO:0000256" key="2">
    <source>
        <dbReference type="ARBA" id="ARBA00023015"/>
    </source>
</evidence>
<dbReference type="InterPro" id="IPR014284">
    <property type="entry name" value="RNA_pol_sigma-70_dom"/>
</dbReference>
<dbReference type="AlphaFoldDB" id="A0A1I7D132"/>
<dbReference type="PANTHER" id="PTHR43133">
    <property type="entry name" value="RNA POLYMERASE ECF-TYPE SIGMA FACTO"/>
    <property type="match status" value="1"/>
</dbReference>
<dbReference type="Gene3D" id="1.10.10.10">
    <property type="entry name" value="Winged helix-like DNA-binding domain superfamily/Winged helix DNA-binding domain"/>
    <property type="match status" value="1"/>
</dbReference>
<dbReference type="PANTHER" id="PTHR43133:SF63">
    <property type="entry name" value="RNA POLYMERASE SIGMA FACTOR FECI-RELATED"/>
    <property type="match status" value="1"/>
</dbReference>
<dbReference type="SUPFAM" id="SSF88946">
    <property type="entry name" value="Sigma2 domain of RNA polymerase sigma factors"/>
    <property type="match status" value="1"/>
</dbReference>